<accession>A0ABT8G2I8</accession>
<evidence type="ECO:0000313" key="5">
    <source>
        <dbReference type="Proteomes" id="UP001172738"/>
    </source>
</evidence>
<name>A0ABT8G2I8_9MICO</name>
<dbReference type="Proteomes" id="UP001172738">
    <property type="component" value="Unassembled WGS sequence"/>
</dbReference>
<evidence type="ECO:0000256" key="2">
    <source>
        <dbReference type="SAM" id="MobiDB-lite"/>
    </source>
</evidence>
<evidence type="ECO:0000313" key="4">
    <source>
        <dbReference type="EMBL" id="MDN4473357.1"/>
    </source>
</evidence>
<keyword evidence="3" id="KW-0472">Membrane</keyword>
<protein>
    <submittedName>
        <fullName evidence="4">SHOCT domain-containing protein</fullName>
    </submittedName>
</protein>
<evidence type="ECO:0000256" key="3">
    <source>
        <dbReference type="SAM" id="Phobius"/>
    </source>
</evidence>
<comment type="caution">
    <text evidence="4">The sequence shown here is derived from an EMBL/GenBank/DDBJ whole genome shotgun (WGS) entry which is preliminary data.</text>
</comment>
<dbReference type="RefSeq" id="WP_301128815.1">
    <property type="nucleotide sequence ID" value="NZ_JAUHPV010000006.1"/>
</dbReference>
<keyword evidence="3" id="KW-1133">Transmembrane helix</keyword>
<sequence>MWDDWGHGYGHGMSDGFDFGWLWAILLIVLLAGLVYVAVRLATRDRILGQGGDGQAAGSTPPATQPAPPQSSARQILEDRLARGEIDAAEFRERVTALEEA</sequence>
<reference evidence="4" key="1">
    <citation type="submission" date="2023-06" db="EMBL/GenBank/DDBJ databases">
        <title>SYSU T00b26.</title>
        <authorList>
            <person name="Gao L."/>
            <person name="Fang B.-Z."/>
            <person name="Li W.-J."/>
        </authorList>
    </citation>
    <scope>NUCLEOTIDE SEQUENCE</scope>
    <source>
        <strain evidence="4">SYSU T00b26</strain>
    </source>
</reference>
<keyword evidence="3" id="KW-0812">Transmembrane</keyword>
<feature type="region of interest" description="Disordered" evidence="2">
    <location>
        <begin position="50"/>
        <end position="73"/>
    </location>
</feature>
<evidence type="ECO:0000256" key="1">
    <source>
        <dbReference type="SAM" id="Coils"/>
    </source>
</evidence>
<organism evidence="4 5">
    <name type="scientific">Demequina zhanjiangensis</name>
    <dbReference type="NCBI Taxonomy" id="3051659"/>
    <lineage>
        <taxon>Bacteria</taxon>
        <taxon>Bacillati</taxon>
        <taxon>Actinomycetota</taxon>
        <taxon>Actinomycetes</taxon>
        <taxon>Micrococcales</taxon>
        <taxon>Demequinaceae</taxon>
        <taxon>Demequina</taxon>
    </lineage>
</organism>
<feature type="coiled-coil region" evidence="1">
    <location>
        <begin position="74"/>
        <end position="101"/>
    </location>
</feature>
<gene>
    <name evidence="4" type="ORF">QQX04_10175</name>
</gene>
<dbReference type="EMBL" id="JAUHPV010000006">
    <property type="protein sequence ID" value="MDN4473357.1"/>
    <property type="molecule type" value="Genomic_DNA"/>
</dbReference>
<proteinExistence type="predicted"/>
<keyword evidence="5" id="KW-1185">Reference proteome</keyword>
<keyword evidence="1" id="KW-0175">Coiled coil</keyword>
<feature type="transmembrane region" description="Helical" evidence="3">
    <location>
        <begin position="20"/>
        <end position="39"/>
    </location>
</feature>